<evidence type="ECO:0000256" key="7">
    <source>
        <dbReference type="ARBA" id="ARBA00022490"/>
    </source>
</evidence>
<organism evidence="15 16">
    <name type="scientific">Inquilinus limosus MP06</name>
    <dbReference type="NCBI Taxonomy" id="1398085"/>
    <lineage>
        <taxon>Bacteria</taxon>
        <taxon>Pseudomonadati</taxon>
        <taxon>Pseudomonadota</taxon>
        <taxon>Alphaproteobacteria</taxon>
        <taxon>Rhodospirillales</taxon>
        <taxon>Rhodospirillaceae</taxon>
        <taxon>Inquilinus</taxon>
    </lineage>
</organism>
<proteinExistence type="inferred from homology"/>
<evidence type="ECO:0000313" key="15">
    <source>
        <dbReference type="EMBL" id="KGM35820.1"/>
    </source>
</evidence>
<dbReference type="SUPFAM" id="SSF51182">
    <property type="entry name" value="RmlC-like cupins"/>
    <property type="match status" value="1"/>
</dbReference>
<name>A0A0A0DCT8_9PROT</name>
<dbReference type="RefSeq" id="WP_034831353.1">
    <property type="nucleotide sequence ID" value="NZ_JANX01000010.1"/>
</dbReference>
<reference evidence="15 16" key="1">
    <citation type="submission" date="2014-01" db="EMBL/GenBank/DDBJ databases">
        <title>Genome sequence determination for a cystic fibrosis isolate, Inquilinus limosus.</title>
        <authorList>
            <person name="Pino M."/>
            <person name="Di Conza J."/>
            <person name="Gutkind G."/>
        </authorList>
    </citation>
    <scope>NUCLEOTIDE SEQUENCE [LARGE SCALE GENOMIC DNA]</scope>
    <source>
        <strain evidence="15 16">MP06</strain>
    </source>
</reference>
<dbReference type="UniPathway" id="UPA00109">
    <property type="reaction ID" value="UER00181"/>
</dbReference>
<evidence type="ECO:0000256" key="5">
    <source>
        <dbReference type="ARBA" id="ARBA00011952"/>
    </source>
</evidence>
<dbReference type="Pfam" id="PF06560">
    <property type="entry name" value="GPI"/>
    <property type="match status" value="1"/>
</dbReference>
<evidence type="ECO:0000256" key="2">
    <source>
        <dbReference type="ARBA" id="ARBA00004926"/>
    </source>
</evidence>
<sequence>MQLREPGRCVIGVTDGGLAGATGRYVKRLSDLSGLYGDAAAFAAAVEEGGDRIVYEVQDYRPSTAAGDLIFGVTRMVPGRIGREFFLTRGHIHAKADRPEIYAGEAGRGLMLMEAPSGEIRIVEIEPRTICYVPPYWIHRSVNVGDGELVMSFCYPADAGQDYSIIEQAGGMRQRILDDGAGGWVAVDNPDYRPRPQARIDALFAASQGG</sequence>
<keyword evidence="9" id="KW-0408">Iron</keyword>
<evidence type="ECO:0000256" key="1">
    <source>
        <dbReference type="ARBA" id="ARBA00004496"/>
    </source>
</evidence>
<dbReference type="EC" id="5.3.1.9" evidence="5 13"/>
<comment type="similarity">
    <text evidence="3 13">Belongs to the archaeal-type GPI family.</text>
</comment>
<dbReference type="InterPro" id="IPR010551">
    <property type="entry name" value="G6P_isomerase_prok"/>
</dbReference>
<keyword evidence="11 13" id="KW-0413">Isomerase</keyword>
<dbReference type="PIRSF" id="PIRSF019325">
    <property type="entry name" value="Glucose-6-phosphate_isomerase"/>
    <property type="match status" value="1"/>
</dbReference>
<evidence type="ECO:0000313" key="16">
    <source>
        <dbReference type="Proteomes" id="UP000029995"/>
    </source>
</evidence>
<dbReference type="GO" id="GO:0005737">
    <property type="term" value="C:cytoplasm"/>
    <property type="evidence" value="ECO:0007669"/>
    <property type="project" value="UniProtKB-SubCell"/>
</dbReference>
<dbReference type="CDD" id="cd02218">
    <property type="entry name" value="cupin_PGI"/>
    <property type="match status" value="1"/>
</dbReference>
<evidence type="ECO:0000256" key="8">
    <source>
        <dbReference type="ARBA" id="ARBA00022723"/>
    </source>
</evidence>
<evidence type="ECO:0000256" key="9">
    <source>
        <dbReference type="ARBA" id="ARBA00023004"/>
    </source>
</evidence>
<dbReference type="InterPro" id="IPR016758">
    <property type="entry name" value="G6P_isomerase_archaea/bacteria"/>
</dbReference>
<evidence type="ECO:0000256" key="4">
    <source>
        <dbReference type="ARBA" id="ARBA00011738"/>
    </source>
</evidence>
<comment type="pathway">
    <text evidence="2">Carbohydrate degradation; glycolysis; D-glyceraldehyde 3-phosphate and glycerone phosphate from D-glucose: step 2/4.</text>
</comment>
<keyword evidence="6 13" id="KW-0312">Gluconeogenesis</keyword>
<evidence type="ECO:0000256" key="3">
    <source>
        <dbReference type="ARBA" id="ARBA00006542"/>
    </source>
</evidence>
<evidence type="ECO:0000256" key="10">
    <source>
        <dbReference type="ARBA" id="ARBA00023152"/>
    </source>
</evidence>
<protein>
    <recommendedName>
        <fullName evidence="5 13">Glucose-6-phosphate isomerase</fullName>
        <ecNumber evidence="5 13">5.3.1.9</ecNumber>
    </recommendedName>
</protein>
<dbReference type="AlphaFoldDB" id="A0A0A0DCT8"/>
<dbReference type="GO" id="GO:0005506">
    <property type="term" value="F:iron ion binding"/>
    <property type="evidence" value="ECO:0007669"/>
    <property type="project" value="UniProtKB-UniRule"/>
</dbReference>
<gene>
    <name evidence="15" type="ORF">P409_02220</name>
</gene>
<evidence type="ECO:0000259" key="14">
    <source>
        <dbReference type="Pfam" id="PF06560"/>
    </source>
</evidence>
<evidence type="ECO:0000256" key="11">
    <source>
        <dbReference type="ARBA" id="ARBA00023235"/>
    </source>
</evidence>
<keyword evidence="8" id="KW-0479">Metal-binding</keyword>
<evidence type="ECO:0000256" key="6">
    <source>
        <dbReference type="ARBA" id="ARBA00022432"/>
    </source>
</evidence>
<evidence type="ECO:0000256" key="13">
    <source>
        <dbReference type="PIRNR" id="PIRNR019325"/>
    </source>
</evidence>
<accession>A0A0A0DCT8</accession>
<comment type="caution">
    <text evidence="15">The sequence shown here is derived from an EMBL/GenBank/DDBJ whole genome shotgun (WGS) entry which is preliminary data.</text>
</comment>
<dbReference type="GO" id="GO:0006096">
    <property type="term" value="P:glycolytic process"/>
    <property type="evidence" value="ECO:0007669"/>
    <property type="project" value="UniProtKB-UniRule"/>
</dbReference>
<comment type="subcellular location">
    <subcellularLocation>
        <location evidence="1 13">Cytoplasm</location>
    </subcellularLocation>
</comment>
<comment type="subunit">
    <text evidence="4 13">Homodimer.</text>
</comment>
<dbReference type="InterPro" id="IPR014710">
    <property type="entry name" value="RmlC-like_jellyroll"/>
</dbReference>
<dbReference type="GO" id="GO:0006094">
    <property type="term" value="P:gluconeogenesis"/>
    <property type="evidence" value="ECO:0007669"/>
    <property type="project" value="UniProtKB-UniRule"/>
</dbReference>
<dbReference type="Proteomes" id="UP000029995">
    <property type="component" value="Unassembled WGS sequence"/>
</dbReference>
<feature type="domain" description="Glucose-6-phosphate isomerase prokaryote" evidence="14">
    <location>
        <begin position="26"/>
        <end position="191"/>
    </location>
</feature>
<dbReference type="InterPro" id="IPR011051">
    <property type="entry name" value="RmlC_Cupin_sf"/>
</dbReference>
<evidence type="ECO:0000256" key="12">
    <source>
        <dbReference type="ARBA" id="ARBA00029321"/>
    </source>
</evidence>
<dbReference type="EMBL" id="JANX01000010">
    <property type="protein sequence ID" value="KGM35820.1"/>
    <property type="molecule type" value="Genomic_DNA"/>
</dbReference>
<dbReference type="Gene3D" id="2.60.120.10">
    <property type="entry name" value="Jelly Rolls"/>
    <property type="match status" value="1"/>
</dbReference>
<dbReference type="OrthoDB" id="5592106at2"/>
<keyword evidence="7 13" id="KW-0963">Cytoplasm</keyword>
<keyword evidence="10 13" id="KW-0324">Glycolysis</keyword>
<comment type="catalytic activity">
    <reaction evidence="12 13">
        <text>alpha-D-glucose 6-phosphate = beta-D-fructose 6-phosphate</text>
        <dbReference type="Rhea" id="RHEA:11816"/>
        <dbReference type="ChEBI" id="CHEBI:57634"/>
        <dbReference type="ChEBI" id="CHEBI:58225"/>
        <dbReference type="EC" id="5.3.1.9"/>
    </reaction>
</comment>
<dbReference type="GO" id="GO:0004347">
    <property type="term" value="F:glucose-6-phosphate isomerase activity"/>
    <property type="evidence" value="ECO:0007669"/>
    <property type="project" value="UniProtKB-UniRule"/>
</dbReference>